<keyword evidence="5" id="KW-1185">Reference proteome</keyword>
<evidence type="ECO:0000313" key="5">
    <source>
        <dbReference type="Proteomes" id="UP000219412"/>
    </source>
</evidence>
<proteinExistence type="predicted"/>
<keyword evidence="1" id="KW-0547">Nucleotide-binding</keyword>
<dbReference type="InterPro" id="IPR003806">
    <property type="entry name" value="ATP-grasp_PylC-type"/>
</dbReference>
<protein>
    <submittedName>
        <fullName evidence="4">D-alanine-D-alanine ligase-like ATP-grasp enzyme</fullName>
    </submittedName>
</protein>
<dbReference type="PANTHER" id="PTHR21621:SF0">
    <property type="entry name" value="BETA-CITRYLGLUTAMATE SYNTHASE B-RELATED"/>
    <property type="match status" value="1"/>
</dbReference>
<dbReference type="PROSITE" id="PS50975">
    <property type="entry name" value="ATP_GRASP"/>
    <property type="match status" value="1"/>
</dbReference>
<dbReference type="GO" id="GO:0009432">
    <property type="term" value="P:SOS response"/>
    <property type="evidence" value="ECO:0007669"/>
    <property type="project" value="TreeGrafter"/>
</dbReference>
<feature type="coiled-coil region" evidence="2">
    <location>
        <begin position="476"/>
        <end position="545"/>
    </location>
</feature>
<dbReference type="RefSeq" id="WP_097040241.1">
    <property type="nucleotide sequence ID" value="NZ_OBQF01000002.1"/>
</dbReference>
<gene>
    <name evidence="4" type="ORF">SAMN05878391_1271</name>
</gene>
<dbReference type="GO" id="GO:0046872">
    <property type="term" value="F:metal ion binding"/>
    <property type="evidence" value="ECO:0007669"/>
    <property type="project" value="InterPro"/>
</dbReference>
<dbReference type="Gene3D" id="3.30.470.20">
    <property type="entry name" value="ATP-grasp fold, B domain"/>
    <property type="match status" value="2"/>
</dbReference>
<dbReference type="EMBL" id="OBQF01000002">
    <property type="protein sequence ID" value="SOC41179.1"/>
    <property type="molecule type" value="Genomic_DNA"/>
</dbReference>
<dbReference type="InterPro" id="IPR011761">
    <property type="entry name" value="ATP-grasp"/>
</dbReference>
<dbReference type="GO" id="GO:0005737">
    <property type="term" value="C:cytoplasm"/>
    <property type="evidence" value="ECO:0007669"/>
    <property type="project" value="TreeGrafter"/>
</dbReference>
<dbReference type="PANTHER" id="PTHR21621">
    <property type="entry name" value="RIBOSOMAL PROTEIN S6 MODIFICATION PROTEIN"/>
    <property type="match status" value="1"/>
</dbReference>
<keyword evidence="2" id="KW-0175">Coiled coil</keyword>
<evidence type="ECO:0000313" key="4">
    <source>
        <dbReference type="EMBL" id="SOC41179.1"/>
    </source>
</evidence>
<feature type="domain" description="ATP-grasp" evidence="3">
    <location>
        <begin position="91"/>
        <end position="343"/>
    </location>
</feature>
<reference evidence="5" key="1">
    <citation type="submission" date="2017-08" db="EMBL/GenBank/DDBJ databases">
        <authorList>
            <person name="Varghese N."/>
            <person name="Submissions S."/>
        </authorList>
    </citation>
    <scope>NUCLEOTIDE SEQUENCE [LARGE SCALE GENOMIC DNA]</scope>
    <source>
        <strain evidence="5">DSM 23173</strain>
    </source>
</reference>
<dbReference type="Proteomes" id="UP000219412">
    <property type="component" value="Unassembled WGS sequence"/>
</dbReference>
<dbReference type="SUPFAM" id="SSF56059">
    <property type="entry name" value="Glutathione synthetase ATP-binding domain-like"/>
    <property type="match status" value="1"/>
</dbReference>
<dbReference type="AlphaFoldDB" id="A0A285UH42"/>
<dbReference type="SMART" id="SM01209">
    <property type="entry name" value="GARS_A"/>
    <property type="match status" value="1"/>
</dbReference>
<dbReference type="GO" id="GO:0018169">
    <property type="term" value="F:ribosomal S6-glutamic acid ligase activity"/>
    <property type="evidence" value="ECO:0007669"/>
    <property type="project" value="TreeGrafter"/>
</dbReference>
<sequence length="606" mass="69392">MNTENAEWLNHLKEAVPTEGYGNKLSMYLIALEAWRRGIKVNFFTIDNPENKVLIRYSLEYEGKKHYFESSLGDKLSPEAFDVCEYKDLTKKYLADAGIKVPKGRVFRTSSNEEEYLSFAESLNFPVVVKPVDGNAGTGVFSNLNSEEELLDVINHLRDEMNYKNVIIEEFIPGDEFRVLTVDGKLTGAVNRIPANITGNGKDSIKTLIKRKNRTKLKNPSLSKKRIMIDREVKQNIEKNGYTLDSVLDAGKQLFLRRNSNVSTGGDPVEVTDDLPDKLKEIAEKATQAIPGLTVAGLDLIVNPENDEPTVIEVNTKPGIWLHVYPAEGKPKDVVRPIVDLYFPETKDVERSNLYFDFDSKIEPLDNITVYEVQVHPLKHTGIYRTKKFIVKLEYSSPILTTEIRLEALRLGIHGYVKKLNPTQYQVIAAGENDEVLMKLKNFISSEVKGFGVSDVEELEWFKPVNTGFIIEKESIKEISEKLRKKERENKALQSKYQDTEENLWDEKEKNTNYLSQLEYIQSQLNELEEEKEALTIKVGESERARISSENSLSTKIQNLETEYATLWKKYKNTVNSKSWRITKPLRKHNILNKKGISSRKSKKLK</sequence>
<evidence type="ECO:0000256" key="2">
    <source>
        <dbReference type="SAM" id="Coils"/>
    </source>
</evidence>
<name>A0A285UH42_9STAP</name>
<dbReference type="OrthoDB" id="9803907at2"/>
<evidence type="ECO:0000259" key="3">
    <source>
        <dbReference type="PROSITE" id="PS50975"/>
    </source>
</evidence>
<keyword evidence="4" id="KW-0436">Ligase</keyword>
<organism evidence="4 5">
    <name type="scientific">Salinicoccus kekensis</name>
    <dbReference type="NCBI Taxonomy" id="714307"/>
    <lineage>
        <taxon>Bacteria</taxon>
        <taxon>Bacillati</taxon>
        <taxon>Bacillota</taxon>
        <taxon>Bacilli</taxon>
        <taxon>Bacillales</taxon>
        <taxon>Staphylococcaceae</taxon>
        <taxon>Salinicoccus</taxon>
    </lineage>
</organism>
<accession>A0A285UH42</accession>
<dbReference type="GO" id="GO:0005524">
    <property type="term" value="F:ATP binding"/>
    <property type="evidence" value="ECO:0007669"/>
    <property type="project" value="UniProtKB-UniRule"/>
</dbReference>
<evidence type="ECO:0000256" key="1">
    <source>
        <dbReference type="PROSITE-ProRule" id="PRU00409"/>
    </source>
</evidence>
<dbReference type="Pfam" id="PF02655">
    <property type="entry name" value="ATP-grasp_3"/>
    <property type="match status" value="1"/>
</dbReference>
<keyword evidence="1" id="KW-0067">ATP-binding</keyword>